<feature type="transmembrane region" description="Helical" evidence="2">
    <location>
        <begin position="12"/>
        <end position="32"/>
    </location>
</feature>
<organism evidence="3 4">
    <name type="scientific">Reticulomyxa filosa</name>
    <dbReference type="NCBI Taxonomy" id="46433"/>
    <lineage>
        <taxon>Eukaryota</taxon>
        <taxon>Sar</taxon>
        <taxon>Rhizaria</taxon>
        <taxon>Retaria</taxon>
        <taxon>Foraminifera</taxon>
        <taxon>Monothalamids</taxon>
        <taxon>Reticulomyxidae</taxon>
        <taxon>Reticulomyxa</taxon>
    </lineage>
</organism>
<feature type="transmembrane region" description="Helical" evidence="2">
    <location>
        <begin position="149"/>
        <end position="172"/>
    </location>
</feature>
<reference evidence="3 4" key="1">
    <citation type="journal article" date="2013" name="Curr. Biol.">
        <title>The Genome of the Foraminiferan Reticulomyxa filosa.</title>
        <authorList>
            <person name="Glockner G."/>
            <person name="Hulsmann N."/>
            <person name="Schleicher M."/>
            <person name="Noegel A.A."/>
            <person name="Eichinger L."/>
            <person name="Gallinger C."/>
            <person name="Pawlowski J."/>
            <person name="Sierra R."/>
            <person name="Euteneuer U."/>
            <person name="Pillet L."/>
            <person name="Moustafa A."/>
            <person name="Platzer M."/>
            <person name="Groth M."/>
            <person name="Szafranski K."/>
            <person name="Schliwa M."/>
        </authorList>
    </citation>
    <scope>NUCLEOTIDE SEQUENCE [LARGE SCALE GENOMIC DNA]</scope>
</reference>
<evidence type="ECO:0000313" key="4">
    <source>
        <dbReference type="Proteomes" id="UP000023152"/>
    </source>
</evidence>
<feature type="transmembrane region" description="Helical" evidence="2">
    <location>
        <begin position="256"/>
        <end position="276"/>
    </location>
</feature>
<keyword evidence="2" id="KW-0812">Transmembrane</keyword>
<feature type="transmembrane region" description="Helical" evidence="2">
    <location>
        <begin position="184"/>
        <end position="208"/>
    </location>
</feature>
<sequence>MDISLRDCFGCGFQILCFIGISSVWLILWYQVCAYYSSTPKTTSAERRKPSLMLNTSKIAKMITLQKREETWISTVQLVTLSCTLIFLKELISSINWIYWLLQERADSIYRVEVVATDSLFALSLFFMQTMFVQRLKLTLTDTIYQYHSVVYILVGANIVLILLAALCMSYLEAFGPSWMLSPCLTVLFVFMLVNSVSVTILFHRRILQIVCSVSTGIEGQIDHLLDALVRLTVVSTLASAGAICFALCNYCNITYVYYFLFPVDSLINICCMLWSVNRLFFWLRVESYFGNIEDLSQKSFLVLCIILLCFFGRRDQQAMLKESNDSSDNKKAVQHIHYLIGYDMTQTVLYDKNKAKTSLQAMSKLFKTEPLQCEVIRKAREKLGSKLTKKETILLKKKDVLQAFQLNIMCSINQRKNQNKKNNIQSLINNKSDKDEIKSLKRKLADMKSTLQQIQYLLQSISPMIFFKWGVSSIGLLYRFILNSHCFLHYLLAQTQVFLVKRAKK</sequence>
<evidence type="ECO:0000256" key="2">
    <source>
        <dbReference type="SAM" id="Phobius"/>
    </source>
</evidence>
<keyword evidence="1" id="KW-0175">Coiled coil</keyword>
<feature type="coiled-coil region" evidence="1">
    <location>
        <begin position="431"/>
        <end position="458"/>
    </location>
</feature>
<keyword evidence="2" id="KW-0472">Membrane</keyword>
<name>X6PA15_RETFI</name>
<evidence type="ECO:0000256" key="1">
    <source>
        <dbReference type="SAM" id="Coils"/>
    </source>
</evidence>
<proteinExistence type="predicted"/>
<dbReference type="EMBL" id="ASPP01002510">
    <property type="protein sequence ID" value="ETO34492.1"/>
    <property type="molecule type" value="Genomic_DNA"/>
</dbReference>
<comment type="caution">
    <text evidence="3">The sequence shown here is derived from an EMBL/GenBank/DDBJ whole genome shotgun (WGS) entry which is preliminary data.</text>
</comment>
<keyword evidence="2" id="KW-1133">Transmembrane helix</keyword>
<evidence type="ECO:0000313" key="3">
    <source>
        <dbReference type="EMBL" id="ETO34492.1"/>
    </source>
</evidence>
<feature type="transmembrane region" description="Helical" evidence="2">
    <location>
        <begin position="71"/>
        <end position="88"/>
    </location>
</feature>
<dbReference type="Proteomes" id="UP000023152">
    <property type="component" value="Unassembled WGS sequence"/>
</dbReference>
<keyword evidence="4" id="KW-1185">Reference proteome</keyword>
<protein>
    <submittedName>
        <fullName evidence="3">Uncharacterized protein</fullName>
    </submittedName>
</protein>
<feature type="transmembrane region" description="Helical" evidence="2">
    <location>
        <begin position="109"/>
        <end position="129"/>
    </location>
</feature>
<dbReference type="AlphaFoldDB" id="X6PA15"/>
<gene>
    <name evidence="3" type="ORF">RFI_02601</name>
</gene>
<accession>X6PA15</accession>